<dbReference type="Proteomes" id="UP001300012">
    <property type="component" value="Unassembled WGS sequence"/>
</dbReference>
<keyword evidence="2 7" id="KW-0813">Transport</keyword>
<reference evidence="9 10" key="1">
    <citation type="submission" date="2022-08" db="EMBL/GenBank/DDBJ databases">
        <title>Paenibacillus endoradicis sp. nov., Paenibacillus radicibacter sp. nov and Paenibacillus pararadicis sp. nov., three cold-adapted plant growth-promoting bacteria isolated from root of Larix gmelinii in Great Khingan.</title>
        <authorList>
            <person name="Xue H."/>
        </authorList>
    </citation>
    <scope>NUCLEOTIDE SEQUENCE [LARGE SCALE GENOMIC DNA]</scope>
    <source>
        <strain evidence="9 10">N5-1-1-5</strain>
    </source>
</reference>
<dbReference type="PROSITE" id="PS50928">
    <property type="entry name" value="ABC_TM1"/>
    <property type="match status" value="1"/>
</dbReference>
<dbReference type="CDD" id="cd06261">
    <property type="entry name" value="TM_PBP2"/>
    <property type="match status" value="1"/>
</dbReference>
<feature type="domain" description="ABC transmembrane type-1" evidence="8">
    <location>
        <begin position="116"/>
        <end position="330"/>
    </location>
</feature>
<gene>
    <name evidence="9" type="ORF">NV381_03165</name>
</gene>
<dbReference type="Pfam" id="PF19300">
    <property type="entry name" value="BPD_transp_1_N"/>
    <property type="match status" value="1"/>
</dbReference>
<evidence type="ECO:0000259" key="8">
    <source>
        <dbReference type="PROSITE" id="PS50928"/>
    </source>
</evidence>
<dbReference type="RefSeq" id="WP_258211814.1">
    <property type="nucleotide sequence ID" value="NZ_JANQBD010000002.1"/>
</dbReference>
<dbReference type="InterPro" id="IPR000515">
    <property type="entry name" value="MetI-like"/>
</dbReference>
<keyword evidence="4 7" id="KW-0812">Transmembrane</keyword>
<dbReference type="SUPFAM" id="SSF161098">
    <property type="entry name" value="MetI-like"/>
    <property type="match status" value="1"/>
</dbReference>
<dbReference type="InterPro" id="IPR035906">
    <property type="entry name" value="MetI-like_sf"/>
</dbReference>
<keyword evidence="5 7" id="KW-1133">Transmembrane helix</keyword>
<dbReference type="PANTHER" id="PTHR30465:SF0">
    <property type="entry name" value="OLIGOPEPTIDE TRANSPORT SYSTEM PERMEASE PROTEIN APPB"/>
    <property type="match status" value="1"/>
</dbReference>
<evidence type="ECO:0000256" key="3">
    <source>
        <dbReference type="ARBA" id="ARBA00022475"/>
    </source>
</evidence>
<comment type="subcellular location">
    <subcellularLocation>
        <location evidence="1 7">Cell membrane</location>
        <topology evidence="1 7">Multi-pass membrane protein</topology>
    </subcellularLocation>
</comment>
<evidence type="ECO:0000256" key="2">
    <source>
        <dbReference type="ARBA" id="ARBA00022448"/>
    </source>
</evidence>
<keyword evidence="6 7" id="KW-0472">Membrane</keyword>
<evidence type="ECO:0000256" key="7">
    <source>
        <dbReference type="RuleBase" id="RU363032"/>
    </source>
</evidence>
<name>A0ABT1YDZ7_9BACL</name>
<protein>
    <submittedName>
        <fullName evidence="9">ABC transporter permease</fullName>
    </submittedName>
</protein>
<evidence type="ECO:0000313" key="10">
    <source>
        <dbReference type="Proteomes" id="UP001300012"/>
    </source>
</evidence>
<feature type="transmembrane region" description="Helical" evidence="7">
    <location>
        <begin position="261"/>
        <end position="287"/>
    </location>
</feature>
<evidence type="ECO:0000256" key="5">
    <source>
        <dbReference type="ARBA" id="ARBA00022989"/>
    </source>
</evidence>
<feature type="transmembrane region" description="Helical" evidence="7">
    <location>
        <begin position="155"/>
        <end position="178"/>
    </location>
</feature>
<keyword evidence="3" id="KW-1003">Cell membrane</keyword>
<dbReference type="Pfam" id="PF00528">
    <property type="entry name" value="BPD_transp_1"/>
    <property type="match status" value="1"/>
</dbReference>
<feature type="transmembrane region" description="Helical" evidence="7">
    <location>
        <begin position="27"/>
        <end position="45"/>
    </location>
</feature>
<proteinExistence type="inferred from homology"/>
<feature type="transmembrane region" description="Helical" evidence="7">
    <location>
        <begin position="307"/>
        <end position="333"/>
    </location>
</feature>
<feature type="transmembrane region" description="Helical" evidence="7">
    <location>
        <begin position="204"/>
        <end position="224"/>
    </location>
</feature>
<evidence type="ECO:0000313" key="9">
    <source>
        <dbReference type="EMBL" id="MCR8630195.1"/>
    </source>
</evidence>
<dbReference type="InterPro" id="IPR045621">
    <property type="entry name" value="BPD_transp_1_N"/>
</dbReference>
<dbReference type="EMBL" id="JANQBD010000002">
    <property type="protein sequence ID" value="MCR8630195.1"/>
    <property type="molecule type" value="Genomic_DNA"/>
</dbReference>
<dbReference type="PANTHER" id="PTHR30465">
    <property type="entry name" value="INNER MEMBRANE ABC TRANSPORTER"/>
    <property type="match status" value="1"/>
</dbReference>
<evidence type="ECO:0000256" key="1">
    <source>
        <dbReference type="ARBA" id="ARBA00004651"/>
    </source>
</evidence>
<evidence type="ECO:0000256" key="4">
    <source>
        <dbReference type="ARBA" id="ARBA00022692"/>
    </source>
</evidence>
<evidence type="ECO:0000256" key="6">
    <source>
        <dbReference type="ARBA" id="ARBA00023136"/>
    </source>
</evidence>
<dbReference type="Gene3D" id="1.10.3720.10">
    <property type="entry name" value="MetI-like"/>
    <property type="match status" value="1"/>
</dbReference>
<comment type="similarity">
    <text evidence="7">Belongs to the binding-protein-dependent transport system permease family.</text>
</comment>
<sequence>MSIVLRNERLNQHTKAVHIITFLIKKIVRLLLLFFAVTVICFILMKFSPIDPIEAYIGGEHASLPQEQINNLREYWGLNDSFTVRYIKWIKGLLSGNMGTSIVYNQPVKTVIVEKFSASLLLMGIAWALSGVLGFVMGIISAVYKGKLVDKVIKLYCLTLASAPIFWVGILLLIVFSVKLGWFPIGLSAPIHVYAGDISWGDRLYHLILPALTLSLTGVASIAMHTRRKFIDVLDSDYTLFAKARGESTWMIVRRHGLRNILLPAITLQFASIAELFGGSTLAEGIFSYPGLGNAVVHAGIRGDLPLLVGISLFAAAFVFIGNFIANILYALVDPRIREGNLL</sequence>
<comment type="caution">
    <text evidence="9">The sequence shown here is derived from an EMBL/GenBank/DDBJ whole genome shotgun (WGS) entry which is preliminary data.</text>
</comment>
<keyword evidence="10" id="KW-1185">Reference proteome</keyword>
<organism evidence="9 10">
    <name type="scientific">Paenibacillus radicis</name>
    <name type="common">ex Xue et al. 2023</name>
    <dbReference type="NCBI Taxonomy" id="2972489"/>
    <lineage>
        <taxon>Bacteria</taxon>
        <taxon>Bacillati</taxon>
        <taxon>Bacillota</taxon>
        <taxon>Bacilli</taxon>
        <taxon>Bacillales</taxon>
        <taxon>Paenibacillaceae</taxon>
        <taxon>Paenibacillus</taxon>
    </lineage>
</organism>
<accession>A0ABT1YDZ7</accession>
<feature type="transmembrane region" description="Helical" evidence="7">
    <location>
        <begin position="120"/>
        <end position="143"/>
    </location>
</feature>